<name>A0A2P6V2H7_9CHLO</name>
<dbReference type="OrthoDB" id="419768at2759"/>
<comment type="caution">
    <text evidence="2">The sequence shown here is derived from an EMBL/GenBank/DDBJ whole genome shotgun (WGS) entry which is preliminary data.</text>
</comment>
<dbReference type="AlphaFoldDB" id="A0A2P6V2H7"/>
<dbReference type="SUPFAM" id="SSF49562">
    <property type="entry name" value="C2 domain (Calcium/lipid-binding domain, CaLB)"/>
    <property type="match status" value="1"/>
</dbReference>
<dbReference type="InterPro" id="IPR035892">
    <property type="entry name" value="C2_domain_sf"/>
</dbReference>
<dbReference type="Pfam" id="PF00168">
    <property type="entry name" value="C2"/>
    <property type="match status" value="1"/>
</dbReference>
<dbReference type="PANTHER" id="PTHR47052:SF3">
    <property type="entry name" value="INGRESSION PROTEIN 1"/>
    <property type="match status" value="1"/>
</dbReference>
<proteinExistence type="predicted"/>
<dbReference type="PANTHER" id="PTHR47052">
    <property type="entry name" value="CONSERVED SERINE PROLINE-RICH PROTEIN (AFU_ORTHOLOGUE AFUA_2G01790)"/>
    <property type="match status" value="1"/>
</dbReference>
<feature type="domain" description="C2" evidence="1">
    <location>
        <begin position="1"/>
        <end position="121"/>
    </location>
</feature>
<dbReference type="Proteomes" id="UP000239649">
    <property type="component" value="Unassembled WGS sequence"/>
</dbReference>
<dbReference type="InterPro" id="IPR000008">
    <property type="entry name" value="C2_dom"/>
</dbReference>
<dbReference type="Gene3D" id="2.60.40.150">
    <property type="entry name" value="C2 domain"/>
    <property type="match status" value="1"/>
</dbReference>
<reference evidence="2 3" key="1">
    <citation type="journal article" date="2018" name="Plant J.">
        <title>Genome sequences of Chlorella sorokiniana UTEX 1602 and Micractinium conductrix SAG 241.80: implications to maltose excretion by a green alga.</title>
        <authorList>
            <person name="Arriola M.B."/>
            <person name="Velmurugan N."/>
            <person name="Zhang Y."/>
            <person name="Plunkett M.H."/>
            <person name="Hondzo H."/>
            <person name="Barney B.M."/>
        </authorList>
    </citation>
    <scope>NUCLEOTIDE SEQUENCE [LARGE SCALE GENOMIC DNA]</scope>
    <source>
        <strain evidence="2 3">SAG 241.80</strain>
    </source>
</reference>
<protein>
    <submittedName>
        <fullName evidence="2">Elicitor-responsive 1-like isoform X1</fullName>
    </submittedName>
</protein>
<dbReference type="CDD" id="cd00030">
    <property type="entry name" value="C2"/>
    <property type="match status" value="1"/>
</dbReference>
<dbReference type="PROSITE" id="PS50004">
    <property type="entry name" value="C2"/>
    <property type="match status" value="1"/>
</dbReference>
<gene>
    <name evidence="2" type="ORF">C2E20_8136</name>
</gene>
<organism evidence="2 3">
    <name type="scientific">Micractinium conductrix</name>
    <dbReference type="NCBI Taxonomy" id="554055"/>
    <lineage>
        <taxon>Eukaryota</taxon>
        <taxon>Viridiplantae</taxon>
        <taxon>Chlorophyta</taxon>
        <taxon>core chlorophytes</taxon>
        <taxon>Trebouxiophyceae</taxon>
        <taxon>Chlorellales</taxon>
        <taxon>Chlorellaceae</taxon>
        <taxon>Chlorella clade</taxon>
        <taxon>Micractinium</taxon>
    </lineage>
</organism>
<dbReference type="InterPro" id="IPR052981">
    <property type="entry name" value="Ingression_C2_domain"/>
</dbReference>
<evidence type="ECO:0000259" key="1">
    <source>
        <dbReference type="PROSITE" id="PS50004"/>
    </source>
</evidence>
<evidence type="ECO:0000313" key="2">
    <source>
        <dbReference type="EMBL" id="PSC68297.1"/>
    </source>
</evidence>
<dbReference type="EMBL" id="LHPF02000039">
    <property type="protein sequence ID" value="PSC68297.1"/>
    <property type="molecule type" value="Genomic_DNA"/>
</dbReference>
<keyword evidence="3" id="KW-1185">Reference proteome</keyword>
<dbReference type="SMART" id="SM00239">
    <property type="entry name" value="C2"/>
    <property type="match status" value="1"/>
</dbReference>
<sequence length="250" mass="25901">MAAITGELLATVHGASDLQDCEEWGEMDPYAIVSLTGNSGGSVALGLPDASGATAAGTRTAMKGGTAPLWEETLALPITHDPGELLVQVFNQNRAAPDDLVGYGKISIYDVLQRNGESVTEAVPLTAHPSGKACCAWRRHAVHAATRKAQGYVHLSLAFKPLPEADLAEAVAEAHMEAEPQLHAHDAEPLPELPGAEATADVAQQQPALSDLRPLPGSEHAYDRVHRPGYLVLGSAHAGAPGGDLSPAGA</sequence>
<accession>A0A2P6V2H7</accession>
<evidence type="ECO:0000313" key="3">
    <source>
        <dbReference type="Proteomes" id="UP000239649"/>
    </source>
</evidence>